<dbReference type="Pfam" id="PF00293">
    <property type="entry name" value="NUDIX"/>
    <property type="match status" value="1"/>
</dbReference>
<dbReference type="Proteomes" id="UP000230731">
    <property type="component" value="Unassembled WGS sequence"/>
</dbReference>
<dbReference type="PROSITE" id="PS51462">
    <property type="entry name" value="NUDIX"/>
    <property type="match status" value="1"/>
</dbReference>
<comment type="caution">
    <text evidence="2">The sequence shown here is derived from an EMBL/GenBank/DDBJ whole genome shotgun (WGS) entry which is preliminary data.</text>
</comment>
<name>A0A2M6WZN1_9BACT</name>
<dbReference type="Gene3D" id="3.90.79.10">
    <property type="entry name" value="Nucleoside Triphosphate Pyrophosphohydrolase"/>
    <property type="match status" value="1"/>
</dbReference>
<protein>
    <recommendedName>
        <fullName evidence="1">Nudix hydrolase domain-containing protein</fullName>
    </recommendedName>
</protein>
<organism evidence="2 3">
    <name type="scientific">Candidatus Andersenbacteria bacterium CG10_big_fil_rev_8_21_14_0_10_54_11</name>
    <dbReference type="NCBI Taxonomy" id="1974485"/>
    <lineage>
        <taxon>Bacteria</taxon>
        <taxon>Candidatus Anderseniibacteriota</taxon>
    </lineage>
</organism>
<sequence>MNTGWKINDVAVLAENPWARAEIRTLQHATGPTLPDFLVYSLKDFVQVVGITPAGHIVLVKEDRKVGGWSVEAIAGDIQDNESPVAAASREWSEETDFSAGAVVYLGPHQPDTNRGASLSHSNASWTGHLCVAIDLAPEPPRRAASEIIESVVVSFADALNCALHPNKKLPGLNLPILSTGTRLIITSISLRPELYTLIR</sequence>
<reference evidence="3" key="1">
    <citation type="submission" date="2017-09" db="EMBL/GenBank/DDBJ databases">
        <title>Depth-based differentiation of microbial function through sediment-hosted aquifers and enrichment of novel symbionts in the deep terrestrial subsurface.</title>
        <authorList>
            <person name="Probst A.J."/>
            <person name="Ladd B."/>
            <person name="Jarett J.K."/>
            <person name="Geller-Mcgrath D.E."/>
            <person name="Sieber C.M.K."/>
            <person name="Emerson J.B."/>
            <person name="Anantharaman K."/>
            <person name="Thomas B.C."/>
            <person name="Malmstrom R."/>
            <person name="Stieglmeier M."/>
            <person name="Klingl A."/>
            <person name="Woyke T."/>
            <person name="Ryan C.M."/>
            <person name="Banfield J.F."/>
        </authorList>
    </citation>
    <scope>NUCLEOTIDE SEQUENCE [LARGE SCALE GENOMIC DNA]</scope>
</reference>
<evidence type="ECO:0000313" key="2">
    <source>
        <dbReference type="EMBL" id="PIT98263.1"/>
    </source>
</evidence>
<dbReference type="AlphaFoldDB" id="A0A2M6WZN1"/>
<dbReference type="InterPro" id="IPR015797">
    <property type="entry name" value="NUDIX_hydrolase-like_dom_sf"/>
</dbReference>
<feature type="domain" description="Nudix hydrolase" evidence="1">
    <location>
        <begin position="41"/>
        <end position="177"/>
    </location>
</feature>
<dbReference type="InterPro" id="IPR000086">
    <property type="entry name" value="NUDIX_hydrolase_dom"/>
</dbReference>
<accession>A0A2M6WZN1</accession>
<evidence type="ECO:0000313" key="3">
    <source>
        <dbReference type="Proteomes" id="UP000230731"/>
    </source>
</evidence>
<dbReference type="SUPFAM" id="SSF55811">
    <property type="entry name" value="Nudix"/>
    <property type="match status" value="1"/>
</dbReference>
<evidence type="ECO:0000259" key="1">
    <source>
        <dbReference type="PROSITE" id="PS51462"/>
    </source>
</evidence>
<gene>
    <name evidence="2" type="ORF">COT71_01825</name>
</gene>
<proteinExistence type="predicted"/>
<dbReference type="EMBL" id="PEZP01000021">
    <property type="protein sequence ID" value="PIT98263.1"/>
    <property type="molecule type" value="Genomic_DNA"/>
</dbReference>